<keyword evidence="12" id="KW-1185">Reference proteome</keyword>
<gene>
    <name evidence="11" type="ORF">GSCOC_T00042254001</name>
</gene>
<dbReference type="AlphaFoldDB" id="A0A068V1Z2"/>
<comment type="similarity">
    <text evidence="2">Belongs to the cytochrome P450 family.</text>
</comment>
<keyword evidence="4" id="KW-0812">Transmembrane</keyword>
<evidence type="ECO:0000256" key="1">
    <source>
        <dbReference type="ARBA" id="ARBA00004370"/>
    </source>
</evidence>
<dbReference type="InterPro" id="IPR050665">
    <property type="entry name" value="Cytochrome_P450_Monooxygen"/>
</dbReference>
<dbReference type="Gramene" id="CDP14795">
    <property type="protein sequence ID" value="CDP14795"/>
    <property type="gene ID" value="GSCOC_T00042254001"/>
</dbReference>
<keyword evidence="6" id="KW-1133">Transmembrane helix</keyword>
<comment type="subcellular location">
    <subcellularLocation>
        <location evidence="1">Membrane</location>
    </subcellularLocation>
</comment>
<dbReference type="InParanoid" id="A0A068V1Z2"/>
<dbReference type="PhylomeDB" id="A0A068V1Z2"/>
<dbReference type="Gene3D" id="1.10.630.10">
    <property type="entry name" value="Cytochrome P450"/>
    <property type="match status" value="1"/>
</dbReference>
<keyword evidence="5" id="KW-0479">Metal-binding</keyword>
<organism evidence="11 12">
    <name type="scientific">Coffea canephora</name>
    <name type="common">Robusta coffee</name>
    <dbReference type="NCBI Taxonomy" id="49390"/>
    <lineage>
        <taxon>Eukaryota</taxon>
        <taxon>Viridiplantae</taxon>
        <taxon>Streptophyta</taxon>
        <taxon>Embryophyta</taxon>
        <taxon>Tracheophyta</taxon>
        <taxon>Spermatophyta</taxon>
        <taxon>Magnoliopsida</taxon>
        <taxon>eudicotyledons</taxon>
        <taxon>Gunneridae</taxon>
        <taxon>Pentapetalae</taxon>
        <taxon>asterids</taxon>
        <taxon>lamiids</taxon>
        <taxon>Gentianales</taxon>
        <taxon>Rubiaceae</taxon>
        <taxon>Ixoroideae</taxon>
        <taxon>Gardenieae complex</taxon>
        <taxon>Bertiereae - Coffeeae clade</taxon>
        <taxon>Coffeeae</taxon>
        <taxon>Coffea</taxon>
    </lineage>
</organism>
<dbReference type="GO" id="GO:0020037">
    <property type="term" value="F:heme binding"/>
    <property type="evidence" value="ECO:0007669"/>
    <property type="project" value="InterPro"/>
</dbReference>
<protein>
    <submittedName>
        <fullName evidence="11">Uncharacterized protein</fullName>
    </submittedName>
</protein>
<keyword evidence="9" id="KW-0503">Monooxygenase</keyword>
<evidence type="ECO:0000256" key="9">
    <source>
        <dbReference type="ARBA" id="ARBA00023033"/>
    </source>
</evidence>
<evidence type="ECO:0000256" key="10">
    <source>
        <dbReference type="ARBA" id="ARBA00023136"/>
    </source>
</evidence>
<dbReference type="GO" id="GO:0004497">
    <property type="term" value="F:monooxygenase activity"/>
    <property type="evidence" value="ECO:0007669"/>
    <property type="project" value="UniProtKB-KW"/>
</dbReference>
<evidence type="ECO:0000256" key="4">
    <source>
        <dbReference type="ARBA" id="ARBA00022692"/>
    </source>
</evidence>
<evidence type="ECO:0000313" key="11">
    <source>
        <dbReference type="EMBL" id="CDP14795.1"/>
    </source>
</evidence>
<keyword evidence="7" id="KW-0560">Oxidoreductase</keyword>
<dbReference type="InterPro" id="IPR036396">
    <property type="entry name" value="Cyt_P450_sf"/>
</dbReference>
<keyword evidence="3" id="KW-0349">Heme</keyword>
<dbReference type="STRING" id="49390.A0A068V1Z2"/>
<dbReference type="PANTHER" id="PTHR24282">
    <property type="entry name" value="CYTOCHROME P450 FAMILY MEMBER"/>
    <property type="match status" value="1"/>
</dbReference>
<evidence type="ECO:0000313" key="12">
    <source>
        <dbReference type="Proteomes" id="UP000295252"/>
    </source>
</evidence>
<dbReference type="InterPro" id="IPR001128">
    <property type="entry name" value="Cyt_P450"/>
</dbReference>
<dbReference type="Proteomes" id="UP000295252">
    <property type="component" value="Chromosome VII"/>
</dbReference>
<keyword evidence="8" id="KW-0408">Iron</keyword>
<dbReference type="EMBL" id="HG739175">
    <property type="protein sequence ID" value="CDP14795.1"/>
    <property type="molecule type" value="Genomic_DNA"/>
</dbReference>
<dbReference type="OrthoDB" id="1470350at2759"/>
<dbReference type="GO" id="GO:0005506">
    <property type="term" value="F:iron ion binding"/>
    <property type="evidence" value="ECO:0007669"/>
    <property type="project" value="InterPro"/>
</dbReference>
<evidence type="ECO:0000256" key="5">
    <source>
        <dbReference type="ARBA" id="ARBA00022723"/>
    </source>
</evidence>
<accession>A0A068V1Z2</accession>
<dbReference type="PANTHER" id="PTHR24282:SF148">
    <property type="entry name" value="CYTOCHROME P450 72A15-LIKE"/>
    <property type="match status" value="1"/>
</dbReference>
<dbReference type="GO" id="GO:0016020">
    <property type="term" value="C:membrane"/>
    <property type="evidence" value="ECO:0007669"/>
    <property type="project" value="UniProtKB-SubCell"/>
</dbReference>
<name>A0A068V1Z2_COFCA</name>
<keyword evidence="10" id="KW-0472">Membrane</keyword>
<proteinExistence type="inferred from homology"/>
<reference evidence="12" key="1">
    <citation type="journal article" date="2014" name="Science">
        <title>The coffee genome provides insight into the convergent evolution of caffeine biosynthesis.</title>
        <authorList>
            <person name="Denoeud F."/>
            <person name="Carretero-Paulet L."/>
            <person name="Dereeper A."/>
            <person name="Droc G."/>
            <person name="Guyot R."/>
            <person name="Pietrella M."/>
            <person name="Zheng C."/>
            <person name="Alberti A."/>
            <person name="Anthony F."/>
            <person name="Aprea G."/>
            <person name="Aury J.M."/>
            <person name="Bento P."/>
            <person name="Bernard M."/>
            <person name="Bocs S."/>
            <person name="Campa C."/>
            <person name="Cenci A."/>
            <person name="Combes M.C."/>
            <person name="Crouzillat D."/>
            <person name="Da Silva C."/>
            <person name="Daddiego L."/>
            <person name="De Bellis F."/>
            <person name="Dussert S."/>
            <person name="Garsmeur O."/>
            <person name="Gayraud T."/>
            <person name="Guignon V."/>
            <person name="Jahn K."/>
            <person name="Jamilloux V."/>
            <person name="Joet T."/>
            <person name="Labadie K."/>
            <person name="Lan T."/>
            <person name="Leclercq J."/>
            <person name="Lepelley M."/>
            <person name="Leroy T."/>
            <person name="Li L.T."/>
            <person name="Librado P."/>
            <person name="Lopez L."/>
            <person name="Munoz A."/>
            <person name="Noel B."/>
            <person name="Pallavicini A."/>
            <person name="Perrotta G."/>
            <person name="Poncet V."/>
            <person name="Pot D."/>
            <person name="Priyono X."/>
            <person name="Rigoreau M."/>
            <person name="Rouard M."/>
            <person name="Rozas J."/>
            <person name="Tranchant-Dubreuil C."/>
            <person name="VanBuren R."/>
            <person name="Zhang Q."/>
            <person name="Andrade A.C."/>
            <person name="Argout X."/>
            <person name="Bertrand B."/>
            <person name="de Kochko A."/>
            <person name="Graziosi G."/>
            <person name="Henry R.J."/>
            <person name="Jayarama X."/>
            <person name="Ming R."/>
            <person name="Nagai C."/>
            <person name="Rounsley S."/>
            <person name="Sankoff D."/>
            <person name="Giuliano G."/>
            <person name="Albert V.A."/>
            <person name="Wincker P."/>
            <person name="Lashermes P."/>
        </authorList>
    </citation>
    <scope>NUCLEOTIDE SEQUENCE [LARGE SCALE GENOMIC DNA]</scope>
    <source>
        <strain evidence="12">cv. DH200-94</strain>
    </source>
</reference>
<sequence length="169" mass="19259">MVAWFAKVGKVCLSWTGTRSRLIMGKAELMRLTLNDKDGHFQKPPQNPLVDLLTLGVSTLEGEKWAKRRRLITPAFHHEKLPKMLVASDGWSEIDINPELQSLSTDVISRAAFGSSYKEGKKIFELQKDHRVLDTSATAIFPAQCSVNGFKKWIKTCERHTNYTEDQLW</sequence>
<evidence type="ECO:0000256" key="2">
    <source>
        <dbReference type="ARBA" id="ARBA00010617"/>
    </source>
</evidence>
<evidence type="ECO:0000256" key="8">
    <source>
        <dbReference type="ARBA" id="ARBA00023004"/>
    </source>
</evidence>
<dbReference type="GO" id="GO:0016705">
    <property type="term" value="F:oxidoreductase activity, acting on paired donors, with incorporation or reduction of molecular oxygen"/>
    <property type="evidence" value="ECO:0007669"/>
    <property type="project" value="InterPro"/>
</dbReference>
<dbReference type="SUPFAM" id="SSF48264">
    <property type="entry name" value="Cytochrome P450"/>
    <property type="match status" value="1"/>
</dbReference>
<evidence type="ECO:0000256" key="7">
    <source>
        <dbReference type="ARBA" id="ARBA00023002"/>
    </source>
</evidence>
<evidence type="ECO:0000256" key="6">
    <source>
        <dbReference type="ARBA" id="ARBA00022989"/>
    </source>
</evidence>
<evidence type="ECO:0000256" key="3">
    <source>
        <dbReference type="ARBA" id="ARBA00022617"/>
    </source>
</evidence>
<dbReference type="Pfam" id="PF00067">
    <property type="entry name" value="p450"/>
    <property type="match status" value="1"/>
</dbReference>